<dbReference type="SUPFAM" id="SSF54427">
    <property type="entry name" value="NTF2-like"/>
    <property type="match status" value="1"/>
</dbReference>
<dbReference type="InterPro" id="IPR048469">
    <property type="entry name" value="YchJ-like_M"/>
</dbReference>
<dbReference type="RefSeq" id="WP_069961963.1">
    <property type="nucleotide sequence ID" value="NZ_CP016094.1"/>
</dbReference>
<evidence type="ECO:0000313" key="3">
    <source>
        <dbReference type="Proteomes" id="UP000095228"/>
    </source>
</evidence>
<dbReference type="PANTHER" id="PTHR33747:SF1">
    <property type="entry name" value="ADENYLATE CYCLASE-ASSOCIATED CAP C-TERMINAL DOMAIN-CONTAINING PROTEIN"/>
    <property type="match status" value="1"/>
</dbReference>
<dbReference type="AlphaFoldDB" id="A0A1D8AV21"/>
<dbReference type="PANTHER" id="PTHR33747">
    <property type="entry name" value="UPF0225 PROTEIN SCO1677"/>
    <property type="match status" value="1"/>
</dbReference>
<keyword evidence="3" id="KW-1185">Reference proteome</keyword>
<feature type="domain" description="YchJ-like middle NTF2-like" evidence="1">
    <location>
        <begin position="27"/>
        <end position="124"/>
    </location>
</feature>
<organism evidence="2 3">
    <name type="scientific">Lacunisphaera limnophila</name>
    <dbReference type="NCBI Taxonomy" id="1838286"/>
    <lineage>
        <taxon>Bacteria</taxon>
        <taxon>Pseudomonadati</taxon>
        <taxon>Verrucomicrobiota</taxon>
        <taxon>Opitutia</taxon>
        <taxon>Opitutales</taxon>
        <taxon>Opitutaceae</taxon>
        <taxon>Lacunisphaera</taxon>
    </lineage>
</organism>
<evidence type="ECO:0000313" key="2">
    <source>
        <dbReference type="EMBL" id="AOS44740.1"/>
    </source>
</evidence>
<dbReference type="Pfam" id="PF02810">
    <property type="entry name" value="SEC-C"/>
    <property type="match status" value="2"/>
</dbReference>
<dbReference type="KEGG" id="obg:Verru16b_01808"/>
<reference evidence="2 3" key="1">
    <citation type="submission" date="2016-06" db="EMBL/GenBank/DDBJ databases">
        <title>Three novel species with peptidoglycan cell walls form the new genus Lacunisphaera gen. nov. in the family Opitutaceae of the verrucomicrobial subdivision 4.</title>
        <authorList>
            <person name="Rast P."/>
            <person name="Gloeckner I."/>
            <person name="Jogler M."/>
            <person name="Boedeker C."/>
            <person name="Jeske O."/>
            <person name="Wiegand S."/>
            <person name="Reinhardt R."/>
            <person name="Schumann P."/>
            <person name="Rohde M."/>
            <person name="Spring S."/>
            <person name="Gloeckner F.O."/>
            <person name="Jogler C."/>
        </authorList>
    </citation>
    <scope>NUCLEOTIDE SEQUENCE [LARGE SCALE GENOMIC DNA]</scope>
    <source>
        <strain evidence="2 3">IG16b</strain>
    </source>
</reference>
<proteinExistence type="predicted"/>
<dbReference type="SUPFAM" id="SSF103642">
    <property type="entry name" value="Sec-C motif"/>
    <property type="match status" value="1"/>
</dbReference>
<dbReference type="Proteomes" id="UP000095228">
    <property type="component" value="Chromosome"/>
</dbReference>
<dbReference type="Gene3D" id="3.10.450.50">
    <property type="match status" value="1"/>
</dbReference>
<name>A0A1D8AV21_9BACT</name>
<gene>
    <name evidence="2" type="ORF">Verru16b_01808</name>
</gene>
<dbReference type="OrthoDB" id="21421at2"/>
<dbReference type="EMBL" id="CP016094">
    <property type="protein sequence ID" value="AOS44740.1"/>
    <property type="molecule type" value="Genomic_DNA"/>
</dbReference>
<sequence length="163" mass="17815">MSNCPCGSGSTFDTCCGPILGGAPAPTAEALMRSRYTAYVKRDIAHLERSLSADQRKDFAADEAKKWAESSEWLGLKIIETQEGGPDDKLGAVHFSAKFKTEGEEREHLEVALFGREEGRWVYTGQLNEPGRTVRRETPKVGRNDPCPCGSGKKYKKCCGVAA</sequence>
<evidence type="ECO:0000259" key="1">
    <source>
        <dbReference type="Pfam" id="PF17775"/>
    </source>
</evidence>
<accession>A0A1D8AV21</accession>
<protein>
    <recommendedName>
        <fullName evidence="1">YchJ-like middle NTF2-like domain-containing protein</fullName>
    </recommendedName>
</protein>
<dbReference type="Pfam" id="PF17775">
    <property type="entry name" value="YchJ_M-like"/>
    <property type="match status" value="1"/>
</dbReference>
<dbReference type="InterPro" id="IPR004027">
    <property type="entry name" value="SEC_C_motif"/>
</dbReference>
<dbReference type="InterPro" id="IPR032710">
    <property type="entry name" value="NTF2-like_dom_sf"/>
</dbReference>